<evidence type="ECO:0000256" key="2">
    <source>
        <dbReference type="ARBA" id="ARBA00022676"/>
    </source>
</evidence>
<dbReference type="Pfam" id="PF05637">
    <property type="entry name" value="Glyco_transf_34"/>
    <property type="match status" value="1"/>
</dbReference>
<evidence type="ECO:0000256" key="1">
    <source>
        <dbReference type="ARBA" id="ARBA00005664"/>
    </source>
</evidence>
<feature type="signal peptide" evidence="4">
    <location>
        <begin position="1"/>
        <end position="19"/>
    </location>
</feature>
<accession>A0AA36ICM8</accession>
<dbReference type="InterPro" id="IPR029044">
    <property type="entry name" value="Nucleotide-diphossugar_trans"/>
</dbReference>
<dbReference type="GO" id="GO:0000139">
    <property type="term" value="C:Golgi membrane"/>
    <property type="evidence" value="ECO:0007669"/>
    <property type="project" value="TreeGrafter"/>
</dbReference>
<dbReference type="Proteomes" id="UP001178507">
    <property type="component" value="Unassembled WGS sequence"/>
</dbReference>
<dbReference type="InterPro" id="IPR008630">
    <property type="entry name" value="Glyco_trans_34"/>
</dbReference>
<dbReference type="AlphaFoldDB" id="A0AA36ICM8"/>
<keyword evidence="3" id="KW-0808">Transferase</keyword>
<gene>
    <name evidence="5" type="ORF">EVOR1521_LOCUS11223</name>
</gene>
<dbReference type="PANTHER" id="PTHR31306">
    <property type="entry name" value="ALPHA-1,6-MANNOSYLTRANSFERASE MNN11-RELATED"/>
    <property type="match status" value="1"/>
</dbReference>
<evidence type="ECO:0000313" key="5">
    <source>
        <dbReference type="EMBL" id="CAJ1384338.1"/>
    </source>
</evidence>
<dbReference type="Gene3D" id="3.90.550.10">
    <property type="entry name" value="Spore Coat Polysaccharide Biosynthesis Protein SpsA, Chain A"/>
    <property type="match status" value="1"/>
</dbReference>
<evidence type="ECO:0000313" key="6">
    <source>
        <dbReference type="Proteomes" id="UP001178507"/>
    </source>
</evidence>
<keyword evidence="4" id="KW-0732">Signal</keyword>
<dbReference type="GO" id="GO:0006487">
    <property type="term" value="P:protein N-linked glycosylation"/>
    <property type="evidence" value="ECO:0007669"/>
    <property type="project" value="TreeGrafter"/>
</dbReference>
<name>A0AA36ICM8_9DINO</name>
<organism evidence="5 6">
    <name type="scientific">Effrenium voratum</name>
    <dbReference type="NCBI Taxonomy" id="2562239"/>
    <lineage>
        <taxon>Eukaryota</taxon>
        <taxon>Sar</taxon>
        <taxon>Alveolata</taxon>
        <taxon>Dinophyceae</taxon>
        <taxon>Suessiales</taxon>
        <taxon>Symbiodiniaceae</taxon>
        <taxon>Effrenium</taxon>
    </lineage>
</organism>
<keyword evidence="2" id="KW-0328">Glycosyltransferase</keyword>
<evidence type="ECO:0000256" key="4">
    <source>
        <dbReference type="SAM" id="SignalP"/>
    </source>
</evidence>
<comment type="caution">
    <text evidence="5">The sequence shown here is derived from an EMBL/GenBank/DDBJ whole genome shotgun (WGS) entry which is preliminary data.</text>
</comment>
<protein>
    <submittedName>
        <fullName evidence="5">Uncharacterized protein</fullName>
    </submittedName>
</protein>
<proteinExistence type="inferred from homology"/>
<sequence length="441" mass="48921">MASARRLAALALAPAASSAAEFHATALRCPETWRPMLERLQAAEAQLRAGGAQDVRRQLAEEGADARRALEECPLAMAALLRLGAMAHYGDPKVREAEVHVQIGALEVALSLQHLAAGWLIFAYNGPARHQDAFIDESPWPISSARFGDEHRSVAQLLRELKASFQASPRSVLPTARLSSRLAMVTICDYEADSALPRLAAFAHGLYAQAHGYGYVHHRTSELADGRAPAWGKVRAMLAALQDGRWDWVAWVDCDLYFMDLNKTLDSLLLTYAPSPESESESDETDPEVNLLISEDSQTLNTAIFFLRRGAWSEQLLKRVWQDPDGQPSAFVDHTWWEQQAFAQELLGDNLRRFGRLRYARAAVHAAAGFPLPGVLKAYPPQVRIIPQLEMNSYHPISSRLVDETWSPGKFVLSFNGEFRLPLEGSRSSPCLARQSPRCSM</sequence>
<dbReference type="EMBL" id="CAUJNA010001112">
    <property type="protein sequence ID" value="CAJ1384338.1"/>
    <property type="molecule type" value="Genomic_DNA"/>
</dbReference>
<keyword evidence="6" id="KW-1185">Reference proteome</keyword>
<evidence type="ECO:0000256" key="3">
    <source>
        <dbReference type="ARBA" id="ARBA00022679"/>
    </source>
</evidence>
<feature type="chain" id="PRO_5041246572" evidence="4">
    <location>
        <begin position="20"/>
        <end position="441"/>
    </location>
</feature>
<dbReference type="GO" id="GO:0016757">
    <property type="term" value="F:glycosyltransferase activity"/>
    <property type="evidence" value="ECO:0007669"/>
    <property type="project" value="UniProtKB-KW"/>
</dbReference>
<comment type="similarity">
    <text evidence="1">Belongs to the glycosyltransferase 34 family.</text>
</comment>
<reference evidence="5" key="1">
    <citation type="submission" date="2023-08" db="EMBL/GenBank/DDBJ databases">
        <authorList>
            <person name="Chen Y."/>
            <person name="Shah S."/>
            <person name="Dougan E. K."/>
            <person name="Thang M."/>
            <person name="Chan C."/>
        </authorList>
    </citation>
    <scope>NUCLEOTIDE SEQUENCE</scope>
</reference>
<dbReference type="PANTHER" id="PTHR31306:SF4">
    <property type="entry name" value="ALPHA-1,2-GALACTOSYLTRANSFERASE"/>
    <property type="match status" value="1"/>
</dbReference>